<dbReference type="RefSeq" id="WP_122627239.1">
    <property type="nucleotide sequence ID" value="NZ_UPPP01000062.1"/>
</dbReference>
<dbReference type="HAMAP" id="MF_01200_B">
    <property type="entry name" value="OMPdecase_type1_B"/>
    <property type="match status" value="1"/>
</dbReference>
<name>A0A498R556_9FIRM</name>
<gene>
    <name evidence="9" type="primary">pyrF</name>
    <name evidence="14" type="ORF">LUCI_1498</name>
</gene>
<evidence type="ECO:0000256" key="6">
    <source>
        <dbReference type="ARBA" id="ARBA00023239"/>
    </source>
</evidence>
<feature type="domain" description="Orotidine 5'-phosphate decarboxylase" evidence="13">
    <location>
        <begin position="5"/>
        <end position="230"/>
    </location>
</feature>
<feature type="active site" description="For OMPdecase activity" evidence="10">
    <location>
        <position position="65"/>
    </location>
</feature>
<comment type="pathway">
    <text evidence="2 9 12">Pyrimidine metabolism; UMP biosynthesis via de novo pathway; UMP from orotate: step 2/2.</text>
</comment>
<dbReference type="FunFam" id="3.20.20.70:FF:000015">
    <property type="entry name" value="Orotidine 5'-phosphate decarboxylase"/>
    <property type="match status" value="1"/>
</dbReference>
<evidence type="ECO:0000256" key="10">
    <source>
        <dbReference type="PIRSR" id="PIRSR614732-1"/>
    </source>
</evidence>
<dbReference type="PROSITE" id="PS00156">
    <property type="entry name" value="OMPDECASE"/>
    <property type="match status" value="1"/>
</dbReference>
<dbReference type="NCBIfam" id="NF001273">
    <property type="entry name" value="PRK00230.1"/>
    <property type="match status" value="1"/>
</dbReference>
<dbReference type="InterPro" id="IPR018089">
    <property type="entry name" value="OMPdecase_AS"/>
</dbReference>
<comment type="similarity">
    <text evidence="8 9">Belongs to the OMP decarboxylase family. Type 1 subfamily.</text>
</comment>
<dbReference type="GO" id="GO:0044205">
    <property type="term" value="P:'de novo' UMP biosynthetic process"/>
    <property type="evidence" value="ECO:0007669"/>
    <property type="project" value="UniProtKB-UniRule"/>
</dbReference>
<feature type="binding site" evidence="9 11">
    <location>
        <position position="185"/>
    </location>
    <ligand>
        <name>substrate</name>
    </ligand>
</feature>
<dbReference type="InterPro" id="IPR014732">
    <property type="entry name" value="OMPdecase"/>
</dbReference>
<dbReference type="EC" id="4.1.1.23" evidence="9"/>
<dbReference type="GO" id="GO:0004590">
    <property type="term" value="F:orotidine-5'-phosphate decarboxylase activity"/>
    <property type="evidence" value="ECO:0007669"/>
    <property type="project" value="UniProtKB-UniRule"/>
</dbReference>
<comment type="function">
    <text evidence="1 9">Catalyzes the decarboxylation of orotidine 5'-monophosphate (OMP) to uridine 5'-monophosphate (UMP).</text>
</comment>
<keyword evidence="6 9" id="KW-0456">Lyase</keyword>
<evidence type="ECO:0000256" key="2">
    <source>
        <dbReference type="ARBA" id="ARBA00004861"/>
    </source>
</evidence>
<evidence type="ECO:0000313" key="15">
    <source>
        <dbReference type="Proteomes" id="UP000277811"/>
    </source>
</evidence>
<dbReference type="AlphaFoldDB" id="A0A498R556"/>
<dbReference type="InterPro" id="IPR013785">
    <property type="entry name" value="Aldolase_TIM"/>
</dbReference>
<evidence type="ECO:0000256" key="11">
    <source>
        <dbReference type="PIRSR" id="PIRSR614732-2"/>
    </source>
</evidence>
<feature type="active site" description="For OMPdecase activity" evidence="10">
    <location>
        <position position="60"/>
    </location>
</feature>
<evidence type="ECO:0000256" key="1">
    <source>
        <dbReference type="ARBA" id="ARBA00002356"/>
    </source>
</evidence>
<evidence type="ECO:0000256" key="4">
    <source>
        <dbReference type="ARBA" id="ARBA00022793"/>
    </source>
</evidence>
<feature type="binding site" evidence="9">
    <location>
        <begin position="60"/>
        <end position="69"/>
    </location>
    <ligand>
        <name>substrate</name>
    </ligand>
</feature>
<feature type="binding site" evidence="9 11">
    <location>
        <position position="214"/>
    </location>
    <ligand>
        <name>substrate</name>
    </ligand>
</feature>
<dbReference type="InterPro" id="IPR001754">
    <property type="entry name" value="OMPdeCOase_dom"/>
</dbReference>
<comment type="catalytic activity">
    <reaction evidence="7 9 12">
        <text>orotidine 5'-phosphate + H(+) = UMP + CO2</text>
        <dbReference type="Rhea" id="RHEA:11596"/>
        <dbReference type="ChEBI" id="CHEBI:15378"/>
        <dbReference type="ChEBI" id="CHEBI:16526"/>
        <dbReference type="ChEBI" id="CHEBI:57538"/>
        <dbReference type="ChEBI" id="CHEBI:57865"/>
        <dbReference type="EC" id="4.1.1.23"/>
    </reaction>
</comment>
<dbReference type="UniPathway" id="UPA00070">
    <property type="reaction ID" value="UER00120"/>
</dbReference>
<dbReference type="InterPro" id="IPR011060">
    <property type="entry name" value="RibuloseP-bd_barrel"/>
</dbReference>
<dbReference type="Gene3D" id="3.20.20.70">
    <property type="entry name" value="Aldolase class I"/>
    <property type="match status" value="1"/>
</dbReference>
<evidence type="ECO:0000256" key="12">
    <source>
        <dbReference type="RuleBase" id="RU000512"/>
    </source>
</evidence>
<dbReference type="Pfam" id="PF00215">
    <property type="entry name" value="OMPdecase"/>
    <property type="match status" value="1"/>
</dbReference>
<comment type="subunit">
    <text evidence="3 9">Homodimer.</text>
</comment>
<feature type="binding site" evidence="9 11">
    <location>
        <position position="33"/>
    </location>
    <ligand>
        <name>substrate</name>
    </ligand>
</feature>
<evidence type="ECO:0000256" key="5">
    <source>
        <dbReference type="ARBA" id="ARBA00022975"/>
    </source>
</evidence>
<feature type="active site" description="Proton donor" evidence="9">
    <location>
        <position position="62"/>
    </location>
</feature>
<dbReference type="SMART" id="SM00934">
    <property type="entry name" value="OMPdecase"/>
    <property type="match status" value="1"/>
</dbReference>
<keyword evidence="5 9" id="KW-0665">Pyrimidine biosynthesis</keyword>
<proteinExistence type="inferred from homology"/>
<dbReference type="SUPFAM" id="SSF51366">
    <property type="entry name" value="Ribulose-phoshate binding barrel"/>
    <property type="match status" value="1"/>
</dbReference>
<accession>A0A498R556</accession>
<feature type="binding site" evidence="9 11">
    <location>
        <position position="11"/>
    </location>
    <ligand>
        <name>substrate</name>
    </ligand>
</feature>
<dbReference type="GO" id="GO:0005829">
    <property type="term" value="C:cytosol"/>
    <property type="evidence" value="ECO:0007669"/>
    <property type="project" value="TreeGrafter"/>
</dbReference>
<keyword evidence="4 9" id="KW-0210">Decarboxylase</keyword>
<dbReference type="NCBIfam" id="TIGR01740">
    <property type="entry name" value="pyrF"/>
    <property type="match status" value="1"/>
</dbReference>
<dbReference type="OrthoDB" id="9806203at2"/>
<evidence type="ECO:0000256" key="7">
    <source>
        <dbReference type="ARBA" id="ARBA00049157"/>
    </source>
</evidence>
<evidence type="ECO:0000313" key="14">
    <source>
        <dbReference type="EMBL" id="VBB06279.1"/>
    </source>
</evidence>
<evidence type="ECO:0000256" key="8">
    <source>
        <dbReference type="ARBA" id="ARBA00061012"/>
    </source>
</evidence>
<dbReference type="InterPro" id="IPR047596">
    <property type="entry name" value="OMPdecase_bac"/>
</dbReference>
<evidence type="ECO:0000256" key="3">
    <source>
        <dbReference type="ARBA" id="ARBA00011738"/>
    </source>
</evidence>
<evidence type="ECO:0000259" key="13">
    <source>
        <dbReference type="SMART" id="SM00934"/>
    </source>
</evidence>
<feature type="binding site" evidence="9 11">
    <location>
        <position position="215"/>
    </location>
    <ligand>
        <name>substrate</name>
    </ligand>
</feature>
<dbReference type="PANTHER" id="PTHR32119:SF2">
    <property type="entry name" value="OROTIDINE 5'-PHOSPHATE DECARBOXYLASE"/>
    <property type="match status" value="1"/>
</dbReference>
<feature type="active site" description="For OMPdecase activity" evidence="10">
    <location>
        <position position="62"/>
    </location>
</feature>
<dbReference type="Proteomes" id="UP000277811">
    <property type="component" value="Unassembled WGS sequence"/>
</dbReference>
<protein>
    <recommendedName>
        <fullName evidence="9">Orotidine 5'-phosphate decarboxylase</fullName>
        <ecNumber evidence="9">4.1.1.23</ecNumber>
    </recommendedName>
    <alternativeName>
        <fullName evidence="9">OMP decarboxylase</fullName>
        <shortName evidence="9">OMPDCase</shortName>
        <shortName evidence="9">OMPdecase</shortName>
    </alternativeName>
</protein>
<feature type="binding site" evidence="9 11">
    <location>
        <position position="124"/>
    </location>
    <ligand>
        <name>substrate</name>
    </ligand>
</feature>
<dbReference type="PANTHER" id="PTHR32119">
    <property type="entry name" value="OROTIDINE 5'-PHOSPHATE DECARBOXYLASE"/>
    <property type="match status" value="1"/>
</dbReference>
<evidence type="ECO:0000256" key="9">
    <source>
        <dbReference type="HAMAP-Rule" id="MF_01200"/>
    </source>
</evidence>
<dbReference type="EMBL" id="UPPP01000062">
    <property type="protein sequence ID" value="VBB06279.1"/>
    <property type="molecule type" value="Genomic_DNA"/>
</dbReference>
<dbReference type="CDD" id="cd04725">
    <property type="entry name" value="OMP_decarboxylase_like"/>
    <property type="match status" value="1"/>
</dbReference>
<dbReference type="GO" id="GO:0006207">
    <property type="term" value="P:'de novo' pyrimidine nucleobase biosynthetic process"/>
    <property type="evidence" value="ECO:0007669"/>
    <property type="project" value="InterPro"/>
</dbReference>
<reference evidence="14 15" key="1">
    <citation type="submission" date="2018-06" db="EMBL/GenBank/DDBJ databases">
        <authorList>
            <person name="Strepis N."/>
        </authorList>
    </citation>
    <scope>NUCLEOTIDE SEQUENCE [LARGE SCALE GENOMIC DNA]</scope>
    <source>
        <strain evidence="14">LUCI</strain>
    </source>
</reference>
<feature type="binding site" evidence="9 11">
    <location>
        <position position="194"/>
    </location>
    <ligand>
        <name>substrate</name>
    </ligand>
</feature>
<keyword evidence="15" id="KW-1185">Reference proteome</keyword>
<organism evidence="14 15">
    <name type="scientific">Lucifera butyrica</name>
    <dbReference type="NCBI Taxonomy" id="1351585"/>
    <lineage>
        <taxon>Bacteria</taxon>
        <taxon>Bacillati</taxon>
        <taxon>Bacillota</taxon>
        <taxon>Negativicutes</taxon>
        <taxon>Veillonellales</taxon>
        <taxon>Veillonellaceae</taxon>
        <taxon>Lucifera</taxon>
    </lineage>
</organism>
<sequence length="238" mass="25534">MNDKRLIVALDVATMAKARALVDELGDSVTYYKVGMELFYSVGGEIVRFLRNAGKEVFLDLKLHDIPNTVAQGTARLTRLGASILNVHAAGGRTMMRAAAIAVTDAATTLGIAKPKLIAITILTSMDREEWTHMHPGSDIAGQVQLLARMAQEAGLDGVVASPQEAGKIRAVCGQDFLIVTPGIRPQGAALNDQSRTATPEFALSQGADYIVVGRPITKADNPREAAEQILQEMRRSQ</sequence>